<organism evidence="3">
    <name type="scientific">Timema poppense</name>
    <name type="common">Walking stick</name>
    <dbReference type="NCBI Taxonomy" id="170557"/>
    <lineage>
        <taxon>Eukaryota</taxon>
        <taxon>Metazoa</taxon>
        <taxon>Ecdysozoa</taxon>
        <taxon>Arthropoda</taxon>
        <taxon>Hexapoda</taxon>
        <taxon>Insecta</taxon>
        <taxon>Pterygota</taxon>
        <taxon>Neoptera</taxon>
        <taxon>Polyneoptera</taxon>
        <taxon>Phasmatodea</taxon>
        <taxon>Timematodea</taxon>
        <taxon>Timematoidea</taxon>
        <taxon>Timematidae</taxon>
        <taxon>Timema</taxon>
    </lineage>
</organism>
<dbReference type="Gene3D" id="3.30.160.60">
    <property type="entry name" value="Classic Zinc Finger"/>
    <property type="match status" value="1"/>
</dbReference>
<accession>A0A7R9D184</accession>
<feature type="domain" description="C2H2-type" evidence="2">
    <location>
        <begin position="7"/>
        <end position="30"/>
    </location>
</feature>
<evidence type="ECO:0000256" key="1">
    <source>
        <dbReference type="PROSITE-ProRule" id="PRU00042"/>
    </source>
</evidence>
<dbReference type="Pfam" id="PF00096">
    <property type="entry name" value="zf-C2H2"/>
    <property type="match status" value="1"/>
</dbReference>
<dbReference type="AlphaFoldDB" id="A0A7R9D184"/>
<dbReference type="InterPro" id="IPR052797">
    <property type="entry name" value="RegFact_GeneExpr_CellDeath"/>
</dbReference>
<gene>
    <name evidence="3" type="ORF">TPSB3V08_LOCUS5351</name>
</gene>
<dbReference type="EMBL" id="OD002831">
    <property type="protein sequence ID" value="CAD7406260.1"/>
    <property type="molecule type" value="Genomic_DNA"/>
</dbReference>
<name>A0A7R9D184_TIMPO</name>
<keyword evidence="1" id="KW-0863">Zinc-finger</keyword>
<dbReference type="PANTHER" id="PTHR33936">
    <property type="entry name" value="PROTEIN CBG17840"/>
    <property type="match status" value="1"/>
</dbReference>
<sequence length="479" mass="54785">MSVRVERTCDVCYRRFTNNSNLKRHEQTVHKLPPQCSGRIQCPLCPVAVYRQKYLVNHLKTLHNMETEKEELQFKTFEGLVCRCTTLRPSGDANNGILAGKEFSRPIVGILEKPPPVHPTEIRTSISPSSAVEQLNTTSALANYATEAGLIESGITLQHILDIICVSATEENFQRIHMITKKDLQNICKEFSLHTDKQYPKDATDVDEWVASMNSLNKEDNPDILEIQIMPEIFMSADDAALYEAWENIMGTAERQLLCTWDVDRNWQITVKSMISNKEKRVLVYQMLRSVLQETDKETFEKLMKVFMEELEEDNDLNDFHWYFSEHYASRQQLWAQCYRTGTDINVFIVFGVQFGKFQDNLSKVVRDPKASAGQINTLMENKDLAAGHLCGMRGKELLVSRWQELAALLNTLGPHKSVWTDLKYKVRGRAAALRAGHFQKENRPKNELVLNENEKKVLMTIGTETAEGYCVADSLPES</sequence>
<dbReference type="PANTHER" id="PTHR33936:SF24">
    <property type="entry name" value="C2H2-TYPE DOMAIN-CONTAINING PROTEIN"/>
    <property type="match status" value="1"/>
</dbReference>
<evidence type="ECO:0000313" key="3">
    <source>
        <dbReference type="EMBL" id="CAD7406260.1"/>
    </source>
</evidence>
<reference evidence="3" key="1">
    <citation type="submission" date="2020-11" db="EMBL/GenBank/DDBJ databases">
        <authorList>
            <person name="Tran Van P."/>
        </authorList>
    </citation>
    <scope>NUCLEOTIDE SEQUENCE</scope>
</reference>
<dbReference type="GO" id="GO:0008270">
    <property type="term" value="F:zinc ion binding"/>
    <property type="evidence" value="ECO:0007669"/>
    <property type="project" value="UniProtKB-KW"/>
</dbReference>
<evidence type="ECO:0000259" key="2">
    <source>
        <dbReference type="PROSITE" id="PS50157"/>
    </source>
</evidence>
<dbReference type="PROSITE" id="PS50157">
    <property type="entry name" value="ZINC_FINGER_C2H2_2"/>
    <property type="match status" value="1"/>
</dbReference>
<dbReference type="InterPro" id="IPR013087">
    <property type="entry name" value="Znf_C2H2_type"/>
</dbReference>
<proteinExistence type="predicted"/>
<dbReference type="SMART" id="SM00355">
    <property type="entry name" value="ZnF_C2H2"/>
    <property type="match status" value="2"/>
</dbReference>
<keyword evidence="1" id="KW-0479">Metal-binding</keyword>
<protein>
    <recommendedName>
        <fullName evidence="2">C2H2-type domain-containing protein</fullName>
    </recommendedName>
</protein>
<dbReference type="PROSITE" id="PS00028">
    <property type="entry name" value="ZINC_FINGER_C2H2_1"/>
    <property type="match status" value="2"/>
</dbReference>
<keyword evidence="1" id="KW-0862">Zinc</keyword>